<evidence type="ECO:0000313" key="4">
    <source>
        <dbReference type="Proteomes" id="UP000517759"/>
    </source>
</evidence>
<comment type="caution">
    <text evidence="3">The sequence shown here is derived from an EMBL/GenBank/DDBJ whole genome shotgun (WGS) entry which is preliminary data.</text>
</comment>
<dbReference type="InterPro" id="IPR003959">
    <property type="entry name" value="ATPase_AAA_core"/>
</dbReference>
<sequence>MPAKDRMRPPRRWRIKPVRISVSNIGPFRGDRFHTVTFIGPRTGNEEAPRPLADIFMMVGPNGCGKTTILDCIAATFDLLQSDQSDYLKSRADEQTRIVLDLHAIYQSGRSRGEFLLRILFGYAASQLSQLDLPHLPRFDDLPTGTIGFSGRPDGYSPPQCDENGQLFYDSVRKDDGRWSPDHSQGEVAAPVVLFFQPNWTFGVVEPSYRRRQVSSRYASVQRLSTIWKNNELFHQVIHYYKWERPEEFRKLVRWLNKYVFAQFGIRKELFPNERTSNQHHLYSSLLVDPEPLSCGQEADRDGKRSDLERDRRSHGIELLGSGEQMLLQLFAWLKLHEKRSAIILIDELHVHLHGRTSELLLAALEKLSARMAGLTILFTTHDLSLIGKFVEGATAAGRRGGAVVGETVEA</sequence>
<dbReference type="InterPro" id="IPR051396">
    <property type="entry name" value="Bact_Antivir_Def_Nuclease"/>
</dbReference>
<dbReference type="Proteomes" id="UP000517759">
    <property type="component" value="Unassembled WGS sequence"/>
</dbReference>
<dbReference type="SUPFAM" id="SSF52540">
    <property type="entry name" value="P-loop containing nucleoside triphosphate hydrolases"/>
    <property type="match status" value="1"/>
</dbReference>
<evidence type="ECO:0000259" key="1">
    <source>
        <dbReference type="SMART" id="SM00382"/>
    </source>
</evidence>
<reference evidence="2" key="4">
    <citation type="submission" date="2023-01" db="EMBL/GenBank/DDBJ databases">
        <title>Draft genome sequence of Methylobacterium brachythecii strain NBRC 107710.</title>
        <authorList>
            <person name="Sun Q."/>
            <person name="Mori K."/>
        </authorList>
    </citation>
    <scope>NUCLEOTIDE SEQUENCE</scope>
    <source>
        <strain evidence="2">NBRC 107710</strain>
    </source>
</reference>
<feature type="domain" description="AAA+ ATPase" evidence="1">
    <location>
        <begin position="52"/>
        <end position="410"/>
    </location>
</feature>
<evidence type="ECO:0000313" key="2">
    <source>
        <dbReference type="EMBL" id="GLS42716.1"/>
    </source>
</evidence>
<protein>
    <submittedName>
        <fullName evidence="3">ABC-type lipoprotein export system ATPase subunit</fullName>
    </submittedName>
</protein>
<dbReference type="PANTHER" id="PTHR43581">
    <property type="entry name" value="ATP/GTP PHOSPHATASE"/>
    <property type="match status" value="1"/>
</dbReference>
<dbReference type="GO" id="GO:0006302">
    <property type="term" value="P:double-strand break repair"/>
    <property type="evidence" value="ECO:0007669"/>
    <property type="project" value="InterPro"/>
</dbReference>
<proteinExistence type="predicted"/>
<dbReference type="RefSeq" id="WP_183507384.1">
    <property type="nucleotide sequence ID" value="NZ_JACIDN010000006.1"/>
</dbReference>
<evidence type="ECO:0000313" key="3">
    <source>
        <dbReference type="EMBL" id="MBB3903971.1"/>
    </source>
</evidence>
<dbReference type="GO" id="GO:0005524">
    <property type="term" value="F:ATP binding"/>
    <property type="evidence" value="ECO:0007669"/>
    <property type="project" value="InterPro"/>
</dbReference>
<dbReference type="GO" id="GO:0016887">
    <property type="term" value="F:ATP hydrolysis activity"/>
    <property type="evidence" value="ECO:0007669"/>
    <property type="project" value="InterPro"/>
</dbReference>
<dbReference type="EMBL" id="JACIDN010000006">
    <property type="protein sequence ID" value="MBB3903971.1"/>
    <property type="molecule type" value="Genomic_DNA"/>
</dbReference>
<dbReference type="Gene3D" id="3.40.50.300">
    <property type="entry name" value="P-loop containing nucleotide triphosphate hydrolases"/>
    <property type="match status" value="2"/>
</dbReference>
<reference evidence="2" key="1">
    <citation type="journal article" date="2014" name="Int. J. Syst. Evol. Microbiol.">
        <title>Complete genome of a new Firmicutes species belonging to the dominant human colonic microbiota ('Ruminococcus bicirculans') reveals two chromosomes and a selective capacity to utilize plant glucans.</title>
        <authorList>
            <consortium name="NISC Comparative Sequencing Program"/>
            <person name="Wegmann U."/>
            <person name="Louis P."/>
            <person name="Goesmann A."/>
            <person name="Henrissat B."/>
            <person name="Duncan S.H."/>
            <person name="Flint H.J."/>
        </authorList>
    </citation>
    <scope>NUCLEOTIDE SEQUENCE</scope>
    <source>
        <strain evidence="2">NBRC 107710</strain>
    </source>
</reference>
<dbReference type="InterPro" id="IPR038729">
    <property type="entry name" value="Rad50/SbcC_AAA"/>
</dbReference>
<gene>
    <name evidence="2" type="ORF">GCM10007884_07010</name>
    <name evidence="3" type="ORF">GGR33_003485</name>
</gene>
<reference evidence="3 4" key="3">
    <citation type="submission" date="2020-08" db="EMBL/GenBank/DDBJ databases">
        <title>Genomic Encyclopedia of Type Strains, Phase IV (KMG-IV): sequencing the most valuable type-strain genomes for metagenomic binning, comparative biology and taxonomic classification.</title>
        <authorList>
            <person name="Goeker M."/>
        </authorList>
    </citation>
    <scope>NUCLEOTIDE SEQUENCE [LARGE SCALE GENOMIC DNA]</scope>
    <source>
        <strain evidence="3 4">DSM 24105</strain>
    </source>
</reference>
<dbReference type="Pfam" id="PF13304">
    <property type="entry name" value="AAA_21"/>
    <property type="match status" value="1"/>
</dbReference>
<dbReference type="InterPro" id="IPR027417">
    <property type="entry name" value="P-loop_NTPase"/>
</dbReference>
<accession>A0A7W6AK58</accession>
<dbReference type="SMART" id="SM00382">
    <property type="entry name" value="AAA"/>
    <property type="match status" value="1"/>
</dbReference>
<dbReference type="EMBL" id="BSPG01000002">
    <property type="protein sequence ID" value="GLS42716.1"/>
    <property type="molecule type" value="Genomic_DNA"/>
</dbReference>
<reference evidence="5" key="2">
    <citation type="journal article" date="2019" name="Int. J. Syst. Evol. Microbiol.">
        <title>The Global Catalogue of Microorganisms (GCM) 10K type strain sequencing project: providing services to taxonomists for standard genome sequencing and annotation.</title>
        <authorList>
            <consortium name="The Broad Institute Genomics Platform"/>
            <consortium name="The Broad Institute Genome Sequencing Center for Infectious Disease"/>
            <person name="Wu L."/>
            <person name="Ma J."/>
        </authorList>
    </citation>
    <scope>NUCLEOTIDE SEQUENCE [LARGE SCALE GENOMIC DNA]</scope>
    <source>
        <strain evidence="5">NBRC 107710</strain>
    </source>
</reference>
<organism evidence="3 4">
    <name type="scientific">Methylobacterium brachythecii</name>
    <dbReference type="NCBI Taxonomy" id="1176177"/>
    <lineage>
        <taxon>Bacteria</taxon>
        <taxon>Pseudomonadati</taxon>
        <taxon>Pseudomonadota</taxon>
        <taxon>Alphaproteobacteria</taxon>
        <taxon>Hyphomicrobiales</taxon>
        <taxon>Methylobacteriaceae</taxon>
        <taxon>Methylobacterium</taxon>
    </lineage>
</organism>
<keyword evidence="3" id="KW-0449">Lipoprotein</keyword>
<dbReference type="AlphaFoldDB" id="A0A7W6AK58"/>
<dbReference type="Pfam" id="PF13476">
    <property type="entry name" value="AAA_23"/>
    <property type="match status" value="1"/>
</dbReference>
<keyword evidence="5" id="KW-1185">Reference proteome</keyword>
<dbReference type="InterPro" id="IPR003593">
    <property type="entry name" value="AAA+_ATPase"/>
</dbReference>
<dbReference type="Proteomes" id="UP001156881">
    <property type="component" value="Unassembled WGS sequence"/>
</dbReference>
<dbReference type="PANTHER" id="PTHR43581:SF2">
    <property type="entry name" value="EXCINUCLEASE ATPASE SUBUNIT"/>
    <property type="match status" value="1"/>
</dbReference>
<name>A0A7W6AK58_9HYPH</name>
<evidence type="ECO:0000313" key="5">
    <source>
        <dbReference type="Proteomes" id="UP001156881"/>
    </source>
</evidence>